<accession>A0ABR6KU99</accession>
<keyword evidence="3" id="KW-1185">Reference proteome</keyword>
<evidence type="ECO:0000313" key="2">
    <source>
        <dbReference type="EMBL" id="MBB4625001.1"/>
    </source>
</evidence>
<dbReference type="EMBL" id="JACHOC010000013">
    <property type="protein sequence ID" value="MBB4625001.1"/>
    <property type="molecule type" value="Genomic_DNA"/>
</dbReference>
<dbReference type="InterPro" id="IPR013096">
    <property type="entry name" value="Cupin_2"/>
</dbReference>
<dbReference type="Proteomes" id="UP000533637">
    <property type="component" value="Unassembled WGS sequence"/>
</dbReference>
<dbReference type="InterPro" id="IPR014710">
    <property type="entry name" value="RmlC-like_jellyroll"/>
</dbReference>
<gene>
    <name evidence="2" type="ORF">GGQ57_004947</name>
</gene>
<evidence type="ECO:0000259" key="1">
    <source>
        <dbReference type="Pfam" id="PF07883"/>
    </source>
</evidence>
<feature type="domain" description="Cupin type-2" evidence="1">
    <location>
        <begin position="71"/>
        <end position="129"/>
    </location>
</feature>
<dbReference type="PANTHER" id="PTHR43698:SF1">
    <property type="entry name" value="BLL4564 PROTEIN"/>
    <property type="match status" value="1"/>
</dbReference>
<dbReference type="InterPro" id="IPR011051">
    <property type="entry name" value="RmlC_Cupin_sf"/>
</dbReference>
<dbReference type="SUPFAM" id="SSF51182">
    <property type="entry name" value="RmlC-like cupins"/>
    <property type="match status" value="1"/>
</dbReference>
<reference evidence="2 3" key="1">
    <citation type="submission" date="2020-08" db="EMBL/GenBank/DDBJ databases">
        <title>Genomic Encyclopedia of Type Strains, Phase IV (KMG-IV): sequencing the most valuable type-strain genomes for metagenomic binning, comparative biology and taxonomic classification.</title>
        <authorList>
            <person name="Goeker M."/>
        </authorList>
    </citation>
    <scope>NUCLEOTIDE SEQUENCE [LARGE SCALE GENOMIC DNA]</scope>
    <source>
        <strain evidence="2 3">DSM 102983</strain>
    </source>
</reference>
<proteinExistence type="predicted"/>
<dbReference type="Gene3D" id="2.60.120.10">
    <property type="entry name" value="Jelly Rolls"/>
    <property type="match status" value="1"/>
</dbReference>
<dbReference type="PANTHER" id="PTHR43698">
    <property type="entry name" value="RIBD C-TERMINAL DOMAIN CONTAINING PROTEIN"/>
    <property type="match status" value="1"/>
</dbReference>
<dbReference type="CDD" id="cd02233">
    <property type="entry name" value="cupin_HNL-like"/>
    <property type="match status" value="1"/>
</dbReference>
<organism evidence="2 3">
    <name type="scientific">Parabacteroides faecis</name>
    <dbReference type="NCBI Taxonomy" id="1217282"/>
    <lineage>
        <taxon>Bacteria</taxon>
        <taxon>Pseudomonadati</taxon>
        <taxon>Bacteroidota</taxon>
        <taxon>Bacteroidia</taxon>
        <taxon>Bacteroidales</taxon>
        <taxon>Tannerellaceae</taxon>
        <taxon>Parabacteroides</taxon>
    </lineage>
</organism>
<name>A0ABR6KU99_9BACT</name>
<comment type="caution">
    <text evidence="2">The sequence shown here is derived from an EMBL/GenBank/DDBJ whole genome shotgun (WGS) entry which is preliminary data.</text>
</comment>
<sequence>MKKITCLLLLAVVLGACIRKPVNKVETAQPAVSTSIFPRGSAIEGANFNGTAYLQRLMTDSETFDVVVSDVIFEPKARNSWHSHPGGQILIATAGKGYYQEKGKPIQVLHPGDVVAIPADVVHWHGAAPDSSFTHIAVNTKVHLGVTQWYEPVTDEEYNNK</sequence>
<dbReference type="Pfam" id="PF07883">
    <property type="entry name" value="Cupin_2"/>
    <property type="match status" value="1"/>
</dbReference>
<dbReference type="PROSITE" id="PS51257">
    <property type="entry name" value="PROKAR_LIPOPROTEIN"/>
    <property type="match status" value="1"/>
</dbReference>
<protein>
    <submittedName>
        <fullName evidence="2">Quercetin dioxygenase-like cupin family protein</fullName>
    </submittedName>
</protein>
<dbReference type="InterPro" id="IPR047263">
    <property type="entry name" value="HNL-like_cupin"/>
</dbReference>
<evidence type="ECO:0000313" key="3">
    <source>
        <dbReference type="Proteomes" id="UP000533637"/>
    </source>
</evidence>
<dbReference type="RefSeq" id="WP_183672414.1">
    <property type="nucleotide sequence ID" value="NZ_BMPB01000017.1"/>
</dbReference>